<dbReference type="GO" id="GO:0004020">
    <property type="term" value="F:adenylylsulfate kinase activity"/>
    <property type="evidence" value="ECO:0007669"/>
    <property type="project" value="UniProtKB-UniRule"/>
</dbReference>
<evidence type="ECO:0000256" key="9">
    <source>
        <dbReference type="ARBA" id="ARBA00022777"/>
    </source>
</evidence>
<protein>
    <recommendedName>
        <fullName evidence="6 14">Adenylyl-sulfate kinase</fullName>
        <ecNumber evidence="5 14">2.7.1.25</ecNumber>
    </recommendedName>
    <alternativeName>
        <fullName evidence="12 14">APS kinase</fullName>
    </alternativeName>
    <alternativeName>
        <fullName evidence="13 14">ATP adenosine-5'-phosphosulfate 3'-phosphotransferase</fullName>
    </alternativeName>
    <alternativeName>
        <fullName evidence="11 14">Adenosine-5'-phosphosulfate kinase</fullName>
    </alternativeName>
</protein>
<dbReference type="InterPro" id="IPR027417">
    <property type="entry name" value="P-loop_NTPase"/>
</dbReference>
<dbReference type="NCBIfam" id="TIGR00455">
    <property type="entry name" value="apsK"/>
    <property type="match status" value="1"/>
</dbReference>
<evidence type="ECO:0000313" key="17">
    <source>
        <dbReference type="EMBL" id="QCI26848.1"/>
    </source>
</evidence>
<evidence type="ECO:0000256" key="8">
    <source>
        <dbReference type="ARBA" id="ARBA00022741"/>
    </source>
</evidence>
<dbReference type="RefSeq" id="WP_158353592.1">
    <property type="nucleotide sequence ID" value="NZ_CP034852.1"/>
</dbReference>
<comment type="function">
    <text evidence="2 14 15">Catalyzes the synthesis of activated sulfate.</text>
</comment>
<evidence type="ECO:0000256" key="5">
    <source>
        <dbReference type="ARBA" id="ARBA00012121"/>
    </source>
</evidence>
<evidence type="ECO:0000256" key="13">
    <source>
        <dbReference type="ARBA" id="ARBA00031464"/>
    </source>
</evidence>
<dbReference type="InterPro" id="IPR059117">
    <property type="entry name" value="APS_kinase_dom"/>
</dbReference>
<evidence type="ECO:0000256" key="2">
    <source>
        <dbReference type="ARBA" id="ARBA00002632"/>
    </source>
</evidence>
<dbReference type="Gene3D" id="3.40.50.300">
    <property type="entry name" value="P-loop containing nucleotide triphosphate hydrolases"/>
    <property type="match status" value="1"/>
</dbReference>
<dbReference type="PANTHER" id="PTHR11055:SF63">
    <property type="entry name" value="ADENYLYL-SULFATE KINASE 1, CHLOROPLASTIC"/>
    <property type="match status" value="1"/>
</dbReference>
<organism evidence="17 18">
    <name type="scientific">Buchnera aphidicola</name>
    <name type="common">Thelaxes californica</name>
    <dbReference type="NCBI Taxonomy" id="1315998"/>
    <lineage>
        <taxon>Bacteria</taxon>
        <taxon>Pseudomonadati</taxon>
        <taxon>Pseudomonadota</taxon>
        <taxon>Gammaproteobacteria</taxon>
        <taxon>Enterobacterales</taxon>
        <taxon>Erwiniaceae</taxon>
        <taxon>Buchnera</taxon>
    </lineage>
</organism>
<dbReference type="OrthoDB" id="9804504at2"/>
<dbReference type="PANTHER" id="PTHR11055">
    <property type="entry name" value="BIFUNCTIONAL 3'-PHOSPHOADENOSINE 5'-PHOSPHOSULFATE SYNTHASE"/>
    <property type="match status" value="1"/>
</dbReference>
<name>A0A4D6YM92_9GAMM</name>
<keyword evidence="8 14" id="KW-0547">Nucleotide-binding</keyword>
<dbReference type="InterPro" id="IPR002891">
    <property type="entry name" value="APS"/>
</dbReference>
<dbReference type="GO" id="GO:0070814">
    <property type="term" value="P:hydrogen sulfide biosynthetic process"/>
    <property type="evidence" value="ECO:0007669"/>
    <property type="project" value="UniProtKB-UniRule"/>
</dbReference>
<evidence type="ECO:0000256" key="12">
    <source>
        <dbReference type="ARBA" id="ARBA00031393"/>
    </source>
</evidence>
<evidence type="ECO:0000256" key="14">
    <source>
        <dbReference type="HAMAP-Rule" id="MF_00065"/>
    </source>
</evidence>
<comment type="similarity">
    <text evidence="4 14 15">Belongs to the APS kinase family.</text>
</comment>
<sequence length="200" mass="23164">MNISNLKNVFWHKHYIDKKLRIMRNQHNAFVLWFTGLSGSGKSTIAGFLEHLLYQKKINTYLLDGDNIRTGLCKDLSFNIADRQENIRRVAEVAKLMVDAGLLVLVTLISPYQKHRDQAKNIIGKKNFLEIFVNTPINICKERDPKNLYLKSLKGEINDFTGIQEEYESPDSPDYNIDGTESLDKISKKLLKFLYKRLIT</sequence>
<dbReference type="Proteomes" id="UP000298782">
    <property type="component" value="Chromosome"/>
</dbReference>
<evidence type="ECO:0000256" key="7">
    <source>
        <dbReference type="ARBA" id="ARBA00022679"/>
    </source>
</evidence>
<dbReference type="Pfam" id="PF01583">
    <property type="entry name" value="APS_kinase"/>
    <property type="match status" value="1"/>
</dbReference>
<dbReference type="AlphaFoldDB" id="A0A4D6YM92"/>
<dbReference type="GO" id="GO:0000103">
    <property type="term" value="P:sulfate assimilation"/>
    <property type="evidence" value="ECO:0007669"/>
    <property type="project" value="UniProtKB-UniRule"/>
</dbReference>
<dbReference type="HAMAP" id="MF_00065">
    <property type="entry name" value="Adenylyl_sulf_kinase"/>
    <property type="match status" value="1"/>
</dbReference>
<gene>
    <name evidence="14 17" type="primary">cysC</name>
    <name evidence="17" type="ORF">D9V80_01630</name>
</gene>
<evidence type="ECO:0000256" key="3">
    <source>
        <dbReference type="ARBA" id="ARBA00004806"/>
    </source>
</evidence>
<evidence type="ECO:0000256" key="1">
    <source>
        <dbReference type="ARBA" id="ARBA00001823"/>
    </source>
</evidence>
<evidence type="ECO:0000259" key="16">
    <source>
        <dbReference type="Pfam" id="PF01583"/>
    </source>
</evidence>
<evidence type="ECO:0000313" key="18">
    <source>
        <dbReference type="Proteomes" id="UP000298782"/>
    </source>
</evidence>
<keyword evidence="7 14" id="KW-0808">Transferase</keyword>
<proteinExistence type="inferred from homology"/>
<keyword evidence="18" id="KW-1185">Reference proteome</keyword>
<evidence type="ECO:0000256" key="15">
    <source>
        <dbReference type="RuleBase" id="RU004347"/>
    </source>
</evidence>
<feature type="active site" description="Phosphoserine intermediate" evidence="14">
    <location>
        <position position="110"/>
    </location>
</feature>
<keyword evidence="14" id="KW-0597">Phosphoprotein</keyword>
<dbReference type="CDD" id="cd02027">
    <property type="entry name" value="APSK"/>
    <property type="match status" value="1"/>
</dbReference>
<accession>A0A4D6YM92</accession>
<dbReference type="GO" id="GO:0005524">
    <property type="term" value="F:ATP binding"/>
    <property type="evidence" value="ECO:0007669"/>
    <property type="project" value="UniProtKB-UniRule"/>
</dbReference>
<reference evidence="17 18" key="2">
    <citation type="submission" date="2019-05" db="EMBL/GenBank/DDBJ databases">
        <title>Genome evolution of the obligate endosymbiont Buchnera aphidicola.</title>
        <authorList>
            <person name="Moran N.A."/>
        </authorList>
    </citation>
    <scope>NUCLEOTIDE SEQUENCE [LARGE SCALE GENOMIC DNA]</scope>
    <source>
        <strain evidence="17 18">Tca</strain>
    </source>
</reference>
<evidence type="ECO:0000256" key="11">
    <source>
        <dbReference type="ARBA" id="ARBA00029724"/>
    </source>
</evidence>
<feature type="domain" description="APS kinase" evidence="16">
    <location>
        <begin position="29"/>
        <end position="178"/>
    </location>
</feature>
<dbReference type="UniPathway" id="UPA00140">
    <property type="reaction ID" value="UER00205"/>
</dbReference>
<dbReference type="NCBIfam" id="NF003013">
    <property type="entry name" value="PRK03846.1"/>
    <property type="match status" value="1"/>
</dbReference>
<evidence type="ECO:0000256" key="6">
    <source>
        <dbReference type="ARBA" id="ARBA00018163"/>
    </source>
</evidence>
<comment type="pathway">
    <text evidence="3 14 15">Sulfur metabolism; hydrogen sulfide biosynthesis; sulfite from sulfate: step 2/3.</text>
</comment>
<feature type="binding site" evidence="14">
    <location>
        <begin position="36"/>
        <end position="43"/>
    </location>
    <ligand>
        <name>ATP</name>
        <dbReference type="ChEBI" id="CHEBI:30616"/>
    </ligand>
</feature>
<evidence type="ECO:0000256" key="4">
    <source>
        <dbReference type="ARBA" id="ARBA00007008"/>
    </source>
</evidence>
<comment type="catalytic activity">
    <reaction evidence="1 14 15">
        <text>adenosine 5'-phosphosulfate + ATP = 3'-phosphoadenylyl sulfate + ADP + H(+)</text>
        <dbReference type="Rhea" id="RHEA:24152"/>
        <dbReference type="ChEBI" id="CHEBI:15378"/>
        <dbReference type="ChEBI" id="CHEBI:30616"/>
        <dbReference type="ChEBI" id="CHEBI:58243"/>
        <dbReference type="ChEBI" id="CHEBI:58339"/>
        <dbReference type="ChEBI" id="CHEBI:456216"/>
        <dbReference type="EC" id="2.7.1.25"/>
    </reaction>
</comment>
<evidence type="ECO:0000256" key="10">
    <source>
        <dbReference type="ARBA" id="ARBA00022840"/>
    </source>
</evidence>
<keyword evidence="10 14" id="KW-0067">ATP-binding</keyword>
<dbReference type="EC" id="2.7.1.25" evidence="5 14"/>
<dbReference type="EMBL" id="CP034852">
    <property type="protein sequence ID" value="QCI26848.1"/>
    <property type="molecule type" value="Genomic_DNA"/>
</dbReference>
<dbReference type="SUPFAM" id="SSF52540">
    <property type="entry name" value="P-loop containing nucleoside triphosphate hydrolases"/>
    <property type="match status" value="1"/>
</dbReference>
<reference evidence="17 18" key="1">
    <citation type="submission" date="2018-12" db="EMBL/GenBank/DDBJ databases">
        <authorList>
            <person name="Chong R.A."/>
        </authorList>
    </citation>
    <scope>NUCLEOTIDE SEQUENCE [LARGE SCALE GENOMIC DNA]</scope>
    <source>
        <strain evidence="17 18">Tca</strain>
    </source>
</reference>
<keyword evidence="9 14" id="KW-0418">Kinase</keyword>